<evidence type="ECO:0000313" key="1">
    <source>
        <dbReference type="EMBL" id="TJZ85809.1"/>
    </source>
</evidence>
<protein>
    <recommendedName>
        <fullName evidence="3">XRE family transcriptional regulator</fullName>
    </recommendedName>
</protein>
<evidence type="ECO:0000313" key="2">
    <source>
        <dbReference type="Proteomes" id="UP000306223"/>
    </source>
</evidence>
<keyword evidence="2" id="KW-1185">Reference proteome</keyword>
<proteinExistence type="predicted"/>
<dbReference type="RefSeq" id="WP_136855734.1">
    <property type="nucleotide sequence ID" value="NZ_SUNH01000007.1"/>
</dbReference>
<accession>A0A4U0QUK1</accession>
<dbReference type="Proteomes" id="UP000306223">
    <property type="component" value="Unassembled WGS sequence"/>
</dbReference>
<name>A0A4U0QUK1_9RHOB</name>
<gene>
    <name evidence="1" type="ORF">FA740_05260</name>
</gene>
<sequence length="72" mass="7767">MDREKLITLIKEHAENFGLAPATITGKAVDNSRLYSRLVSGGDCTTSIAAKVSDWVDADRARRSEAMKGAAE</sequence>
<dbReference type="AlphaFoldDB" id="A0A4U0QUK1"/>
<dbReference type="OrthoDB" id="7778350at2"/>
<comment type="caution">
    <text evidence="1">The sequence shown here is derived from an EMBL/GenBank/DDBJ whole genome shotgun (WGS) entry which is preliminary data.</text>
</comment>
<organism evidence="1 2">
    <name type="scientific">Paracoccus hibiscisoli</name>
    <dbReference type="NCBI Taxonomy" id="2023261"/>
    <lineage>
        <taxon>Bacteria</taxon>
        <taxon>Pseudomonadati</taxon>
        <taxon>Pseudomonadota</taxon>
        <taxon>Alphaproteobacteria</taxon>
        <taxon>Rhodobacterales</taxon>
        <taxon>Paracoccaceae</taxon>
        <taxon>Paracoccus</taxon>
    </lineage>
</organism>
<reference evidence="1 2" key="1">
    <citation type="submission" date="2019-04" db="EMBL/GenBank/DDBJ databases">
        <authorList>
            <person name="Li J."/>
        </authorList>
    </citation>
    <scope>NUCLEOTIDE SEQUENCE [LARGE SCALE GENOMIC DNA]</scope>
    <source>
        <strain evidence="1 2">CCTCC AB2016182</strain>
    </source>
</reference>
<evidence type="ECO:0008006" key="3">
    <source>
        <dbReference type="Google" id="ProtNLM"/>
    </source>
</evidence>
<dbReference type="EMBL" id="SUNH01000007">
    <property type="protein sequence ID" value="TJZ85809.1"/>
    <property type="molecule type" value="Genomic_DNA"/>
</dbReference>